<reference evidence="2 3" key="1">
    <citation type="submission" date="2021-10" db="EMBL/GenBank/DDBJ databases">
        <title>Anaerobic single-cell dispensing facilitates the cultivation of human gut bacteria.</title>
        <authorList>
            <person name="Afrizal A."/>
        </authorList>
    </citation>
    <scope>NUCLEOTIDE SEQUENCE [LARGE SCALE GENOMIC DNA]</scope>
    <source>
        <strain evidence="2 3">CLA-AA-H224</strain>
    </source>
</reference>
<sequence>MENSKSSYVKIINEICAEEGIKLSSYSYDWAFCLRKDQKRAFILGYQFGLNPSSVQQVCNDKNIASEVLKEEDIPSVYHACFMAPSMLQYTGGKGSWKALLAELEKGTLVCKDNYGTGGNLVFKVRTQAELEKAASDIYKSSEAMAVCRYEDIQSEYRLVVLDGEIRLAFSKIRPSLTGDGVSTVGKLLAEAIAKGQIHSFLVPNEVELSKVPEKGKTYLLNWKHNLGQGASALTLSIPDLEEELVSLVKKTAKALGIRFASIDMIKTEAGWKVLEVNAGVMMEHFASSGEKQYITAKAIYRDAILKMFEG</sequence>
<dbReference type="AlphaFoldDB" id="A0AAE3JCL5"/>
<evidence type="ECO:0000259" key="1">
    <source>
        <dbReference type="Pfam" id="PF08443"/>
    </source>
</evidence>
<proteinExistence type="predicted"/>
<protein>
    <recommendedName>
        <fullName evidence="1">ATP-grasp fold RimK-type domain-containing protein</fullName>
    </recommendedName>
</protein>
<dbReference type="GO" id="GO:0005737">
    <property type="term" value="C:cytoplasm"/>
    <property type="evidence" value="ECO:0007669"/>
    <property type="project" value="TreeGrafter"/>
</dbReference>
<dbReference type="GO" id="GO:0009432">
    <property type="term" value="P:SOS response"/>
    <property type="evidence" value="ECO:0007669"/>
    <property type="project" value="TreeGrafter"/>
</dbReference>
<dbReference type="RefSeq" id="WP_308731357.1">
    <property type="nucleotide sequence ID" value="NZ_JAJEQN010000008.1"/>
</dbReference>
<evidence type="ECO:0000313" key="3">
    <source>
        <dbReference type="Proteomes" id="UP001198200"/>
    </source>
</evidence>
<dbReference type="Proteomes" id="UP001198200">
    <property type="component" value="Unassembled WGS sequence"/>
</dbReference>
<name>A0AAE3JCL5_9FIRM</name>
<dbReference type="SUPFAM" id="SSF56059">
    <property type="entry name" value="Glutathione synthetase ATP-binding domain-like"/>
    <property type="match status" value="1"/>
</dbReference>
<dbReference type="Pfam" id="PF08443">
    <property type="entry name" value="RimK"/>
    <property type="match status" value="1"/>
</dbReference>
<dbReference type="InterPro" id="IPR013651">
    <property type="entry name" value="ATP-grasp_RimK-type"/>
</dbReference>
<comment type="caution">
    <text evidence="2">The sequence shown here is derived from an EMBL/GenBank/DDBJ whole genome shotgun (WGS) entry which is preliminary data.</text>
</comment>
<accession>A0AAE3JCL5</accession>
<dbReference type="GO" id="GO:0018169">
    <property type="term" value="F:ribosomal S6-glutamic acid ligase activity"/>
    <property type="evidence" value="ECO:0007669"/>
    <property type="project" value="TreeGrafter"/>
</dbReference>
<dbReference type="PANTHER" id="PTHR21621">
    <property type="entry name" value="RIBOSOMAL PROTEIN S6 MODIFICATION PROTEIN"/>
    <property type="match status" value="1"/>
</dbReference>
<dbReference type="Gene3D" id="3.30.470.20">
    <property type="entry name" value="ATP-grasp fold, B domain"/>
    <property type="match status" value="1"/>
</dbReference>
<feature type="domain" description="ATP-grasp fold RimK-type" evidence="1">
    <location>
        <begin position="223"/>
        <end position="287"/>
    </location>
</feature>
<gene>
    <name evidence="2" type="ORF">LKD48_04620</name>
</gene>
<organism evidence="2 3">
    <name type="scientific">Anthropogastromicrobium aceti</name>
    <dbReference type="NCBI Taxonomy" id="2981768"/>
    <lineage>
        <taxon>Bacteria</taxon>
        <taxon>Bacillati</taxon>
        <taxon>Bacillota</taxon>
        <taxon>Clostridia</taxon>
        <taxon>Lachnospirales</taxon>
        <taxon>Lachnospiraceae</taxon>
        <taxon>Anthropogastromicrobium</taxon>
    </lineage>
</organism>
<dbReference type="EMBL" id="JAJEQN010000008">
    <property type="protein sequence ID" value="MCC2220932.1"/>
    <property type="molecule type" value="Genomic_DNA"/>
</dbReference>
<dbReference type="PANTHER" id="PTHR21621:SF0">
    <property type="entry name" value="BETA-CITRYLGLUTAMATE SYNTHASE B-RELATED"/>
    <property type="match status" value="1"/>
</dbReference>
<keyword evidence="3" id="KW-1185">Reference proteome</keyword>
<evidence type="ECO:0000313" key="2">
    <source>
        <dbReference type="EMBL" id="MCC2220932.1"/>
    </source>
</evidence>